<dbReference type="Pfam" id="PF14358">
    <property type="entry name" value="DUF4405"/>
    <property type="match status" value="1"/>
</dbReference>
<feature type="transmembrane region" description="Helical" evidence="1">
    <location>
        <begin position="23"/>
        <end position="41"/>
    </location>
</feature>
<evidence type="ECO:0000313" key="4">
    <source>
        <dbReference type="Proteomes" id="UP001482154"/>
    </source>
</evidence>
<protein>
    <submittedName>
        <fullName evidence="3">DUF4405 domain-containing protein</fullName>
    </submittedName>
</protein>
<keyword evidence="1" id="KW-0472">Membrane</keyword>
<name>A0ABV1IYK9_9FIRM</name>
<accession>A0ABV1IYK9</accession>
<keyword evidence="4" id="KW-1185">Reference proteome</keyword>
<evidence type="ECO:0000259" key="2">
    <source>
        <dbReference type="Pfam" id="PF14358"/>
    </source>
</evidence>
<keyword evidence="1" id="KW-1133">Transmembrane helix</keyword>
<comment type="caution">
    <text evidence="3">The sequence shown here is derived from an EMBL/GenBank/DDBJ whole genome shotgun (WGS) entry which is preliminary data.</text>
</comment>
<feature type="transmembrane region" description="Helical" evidence="1">
    <location>
        <begin position="185"/>
        <end position="205"/>
    </location>
</feature>
<feature type="transmembrane region" description="Helical" evidence="1">
    <location>
        <begin position="62"/>
        <end position="82"/>
    </location>
</feature>
<evidence type="ECO:0000256" key="1">
    <source>
        <dbReference type="SAM" id="Phobius"/>
    </source>
</evidence>
<sequence>MIDCLMFIAFMLLMPYQMVGKEAHEWIGMIMFFLFICHHMMNQKWTRNINKGKYSFLRIWQIILVIFLFLFMLGSMISGIILSRYVFKSIRIMGVAVLMENVHMICAYWGFVMMALHLGFHWNMFINMIKNKTEKWKNSIWLVVRNLTYGIAIYGIFAFIKRKIGLYMTLKSHFVFFDPTETLRLYMLDYISMMILFVLVGYYIWKLDKNARYYTSTPELLKKYVQMVPPVDDQK</sequence>
<organism evidence="3 4">
    <name type="scientific">Anaerostipes amylophilus</name>
    <dbReference type="NCBI Taxonomy" id="2981779"/>
    <lineage>
        <taxon>Bacteria</taxon>
        <taxon>Bacillati</taxon>
        <taxon>Bacillota</taxon>
        <taxon>Clostridia</taxon>
        <taxon>Lachnospirales</taxon>
        <taxon>Lachnospiraceae</taxon>
        <taxon>Anaerostipes</taxon>
    </lineage>
</organism>
<dbReference type="SUPFAM" id="SSF81342">
    <property type="entry name" value="Transmembrane di-heme cytochromes"/>
    <property type="match status" value="1"/>
</dbReference>
<feature type="transmembrane region" description="Helical" evidence="1">
    <location>
        <begin position="102"/>
        <end position="120"/>
    </location>
</feature>
<feature type="domain" description="Flavinylation-associated cytochrome" evidence="2">
    <location>
        <begin position="64"/>
        <end position="122"/>
    </location>
</feature>
<proteinExistence type="predicted"/>
<gene>
    <name evidence="3" type="ORF">AAAU51_13025</name>
</gene>
<dbReference type="RefSeq" id="WP_349111342.1">
    <property type="nucleotide sequence ID" value="NZ_JBBNIN010000034.1"/>
</dbReference>
<dbReference type="EMBL" id="JBBNIN010000034">
    <property type="protein sequence ID" value="MEQ2712070.1"/>
    <property type="molecule type" value="Genomic_DNA"/>
</dbReference>
<evidence type="ECO:0000313" key="3">
    <source>
        <dbReference type="EMBL" id="MEQ2712070.1"/>
    </source>
</evidence>
<dbReference type="InterPro" id="IPR025517">
    <property type="entry name" value="DUF4405"/>
</dbReference>
<keyword evidence="1" id="KW-0812">Transmembrane</keyword>
<feature type="transmembrane region" description="Helical" evidence="1">
    <location>
        <begin position="140"/>
        <end position="160"/>
    </location>
</feature>
<reference evidence="3 4" key="1">
    <citation type="submission" date="2024-04" db="EMBL/GenBank/DDBJ databases">
        <title>Human intestinal bacterial collection.</title>
        <authorList>
            <person name="Pauvert C."/>
            <person name="Hitch T.C.A."/>
            <person name="Clavel T."/>
        </authorList>
    </citation>
    <scope>NUCLEOTIDE SEQUENCE [LARGE SCALE GENOMIC DNA]</scope>
    <source>
        <strain evidence="3 4">CLA-AA-H249</strain>
    </source>
</reference>
<dbReference type="Proteomes" id="UP001482154">
    <property type="component" value="Unassembled WGS sequence"/>
</dbReference>
<dbReference type="InterPro" id="IPR016174">
    <property type="entry name" value="Di-haem_cyt_TM"/>
</dbReference>